<dbReference type="PANTHER" id="PTHR36974:SF1">
    <property type="entry name" value="DOXX FAMILY MEMBRANE PROTEIN"/>
    <property type="match status" value="1"/>
</dbReference>
<reference evidence="2" key="2">
    <citation type="submission" date="2020-09" db="EMBL/GenBank/DDBJ databases">
        <authorList>
            <person name="Sun Q."/>
            <person name="Ohkuma M."/>
        </authorList>
    </citation>
    <scope>NUCLEOTIDE SEQUENCE</scope>
    <source>
        <strain evidence="2">JCM 19596</strain>
    </source>
</reference>
<keyword evidence="3" id="KW-1185">Reference proteome</keyword>
<keyword evidence="1" id="KW-0472">Membrane</keyword>
<evidence type="ECO:0000313" key="2">
    <source>
        <dbReference type="EMBL" id="GGL69274.1"/>
    </source>
</evidence>
<protein>
    <submittedName>
        <fullName evidence="2">Membrane protein</fullName>
    </submittedName>
</protein>
<keyword evidence="1" id="KW-1133">Transmembrane helix</keyword>
<accession>A0A830FM39</accession>
<proteinExistence type="predicted"/>
<dbReference type="EMBL" id="BMPG01000004">
    <property type="protein sequence ID" value="GGL69274.1"/>
    <property type="molecule type" value="Genomic_DNA"/>
</dbReference>
<dbReference type="PANTHER" id="PTHR36974">
    <property type="entry name" value="MEMBRANE PROTEIN-RELATED"/>
    <property type="match status" value="1"/>
</dbReference>
<dbReference type="Proteomes" id="UP000607197">
    <property type="component" value="Unassembled WGS sequence"/>
</dbReference>
<sequence length="150" mass="16107">MVGVSGDAAGRVERGLLYVMSALYVGAGVMHFVAPRSFERIVPPGFPNPRGLVYLSGVAEVALGLGVLVRRTRRASAWGLVALLAAVFPANVYMAVDDVAAALVPDEHRRAAQIAAWVRLPLQGVLMLWAWWYTRTRSGSGADSERSTAE</sequence>
<feature type="transmembrane region" description="Helical" evidence="1">
    <location>
        <begin position="77"/>
        <end position="96"/>
    </location>
</feature>
<gene>
    <name evidence="2" type="ORF">GCM10009039_29070</name>
</gene>
<dbReference type="RefSeq" id="WP_188980205.1">
    <property type="nucleotide sequence ID" value="NZ_BMPG01000004.1"/>
</dbReference>
<feature type="transmembrane region" description="Helical" evidence="1">
    <location>
        <begin position="53"/>
        <end position="70"/>
    </location>
</feature>
<keyword evidence="1" id="KW-0812">Transmembrane</keyword>
<reference evidence="2" key="1">
    <citation type="journal article" date="2014" name="Int. J. Syst. Evol. Microbiol.">
        <title>Complete genome sequence of Corynebacterium casei LMG S-19264T (=DSM 44701T), isolated from a smear-ripened cheese.</title>
        <authorList>
            <consortium name="US DOE Joint Genome Institute (JGI-PGF)"/>
            <person name="Walter F."/>
            <person name="Albersmeier A."/>
            <person name="Kalinowski J."/>
            <person name="Ruckert C."/>
        </authorList>
    </citation>
    <scope>NUCLEOTIDE SEQUENCE</scope>
    <source>
        <strain evidence="2">JCM 19596</strain>
    </source>
</reference>
<name>A0A830FM39_9EURY</name>
<feature type="transmembrane region" description="Helical" evidence="1">
    <location>
        <begin position="15"/>
        <end position="33"/>
    </location>
</feature>
<dbReference type="AlphaFoldDB" id="A0A830FM39"/>
<organism evidence="2 3">
    <name type="scientific">Halocalculus aciditolerans</name>
    <dbReference type="NCBI Taxonomy" id="1383812"/>
    <lineage>
        <taxon>Archaea</taxon>
        <taxon>Methanobacteriati</taxon>
        <taxon>Methanobacteriota</taxon>
        <taxon>Stenosarchaea group</taxon>
        <taxon>Halobacteria</taxon>
        <taxon>Halobacteriales</taxon>
        <taxon>Halobacteriaceae</taxon>
        <taxon>Halocalculus</taxon>
    </lineage>
</organism>
<feature type="transmembrane region" description="Helical" evidence="1">
    <location>
        <begin position="116"/>
        <end position="134"/>
    </location>
</feature>
<comment type="caution">
    <text evidence="2">The sequence shown here is derived from an EMBL/GenBank/DDBJ whole genome shotgun (WGS) entry which is preliminary data.</text>
</comment>
<dbReference type="OrthoDB" id="267238at2157"/>
<evidence type="ECO:0000313" key="3">
    <source>
        <dbReference type="Proteomes" id="UP000607197"/>
    </source>
</evidence>
<evidence type="ECO:0000256" key="1">
    <source>
        <dbReference type="SAM" id="Phobius"/>
    </source>
</evidence>